<dbReference type="RefSeq" id="WP_345004038.1">
    <property type="nucleotide sequence ID" value="NZ_BAABCY010000013.1"/>
</dbReference>
<reference evidence="6" key="1">
    <citation type="journal article" date="2019" name="Int. J. Syst. Evol. Microbiol.">
        <title>The Global Catalogue of Microorganisms (GCM) 10K type strain sequencing project: providing services to taxonomists for standard genome sequencing and annotation.</title>
        <authorList>
            <consortium name="The Broad Institute Genomics Platform"/>
            <consortium name="The Broad Institute Genome Sequencing Center for Infectious Disease"/>
            <person name="Wu L."/>
            <person name="Ma J."/>
        </authorList>
    </citation>
    <scope>NUCLEOTIDE SEQUENCE [LARGE SCALE GENOMIC DNA]</scope>
    <source>
        <strain evidence="6">JCM 17111</strain>
    </source>
</reference>
<organism evidence="5 6">
    <name type="scientific">Snuella lapsa</name>
    <dbReference type="NCBI Taxonomy" id="870481"/>
    <lineage>
        <taxon>Bacteria</taxon>
        <taxon>Pseudomonadati</taxon>
        <taxon>Bacteroidota</taxon>
        <taxon>Flavobacteriia</taxon>
        <taxon>Flavobacteriales</taxon>
        <taxon>Flavobacteriaceae</taxon>
        <taxon>Snuella</taxon>
    </lineage>
</organism>
<dbReference type="InterPro" id="IPR036388">
    <property type="entry name" value="WH-like_DNA-bd_sf"/>
</dbReference>
<evidence type="ECO:0000259" key="4">
    <source>
        <dbReference type="PROSITE" id="PS51118"/>
    </source>
</evidence>
<evidence type="ECO:0000313" key="5">
    <source>
        <dbReference type="EMBL" id="GAA3555611.1"/>
    </source>
</evidence>
<accession>A0ABP6WRI4</accession>
<sequence>MGLQQETSLSSECIWQLRAIKDTMELLSGKWKIQIIGTLLRGGTMRFMELKRALNGIAPKKLSNDLQELEVNKLITREVKDTKPITVEYSLTEHGKTLDSLIAEIIEWGCTHRKEIITG</sequence>
<evidence type="ECO:0000256" key="3">
    <source>
        <dbReference type="ARBA" id="ARBA00023163"/>
    </source>
</evidence>
<protein>
    <submittedName>
        <fullName evidence="5">Helix-turn-helix domain-containing protein</fullName>
    </submittedName>
</protein>
<evidence type="ECO:0000313" key="6">
    <source>
        <dbReference type="Proteomes" id="UP001500954"/>
    </source>
</evidence>
<proteinExistence type="predicted"/>
<dbReference type="EMBL" id="BAABCY010000013">
    <property type="protein sequence ID" value="GAA3555611.1"/>
    <property type="molecule type" value="Genomic_DNA"/>
</dbReference>
<keyword evidence="6" id="KW-1185">Reference proteome</keyword>
<dbReference type="SUPFAM" id="SSF46785">
    <property type="entry name" value="Winged helix' DNA-binding domain"/>
    <property type="match status" value="1"/>
</dbReference>
<dbReference type="Pfam" id="PF01638">
    <property type="entry name" value="HxlR"/>
    <property type="match status" value="1"/>
</dbReference>
<keyword evidence="2" id="KW-0238">DNA-binding</keyword>
<dbReference type="Gene3D" id="1.10.10.10">
    <property type="entry name" value="Winged helix-like DNA-binding domain superfamily/Winged helix DNA-binding domain"/>
    <property type="match status" value="1"/>
</dbReference>
<dbReference type="InterPro" id="IPR002577">
    <property type="entry name" value="HTH_HxlR"/>
</dbReference>
<comment type="caution">
    <text evidence="5">The sequence shown here is derived from an EMBL/GenBank/DDBJ whole genome shotgun (WGS) entry which is preliminary data.</text>
</comment>
<gene>
    <name evidence="5" type="ORF">GCM10022395_03790</name>
</gene>
<dbReference type="PANTHER" id="PTHR33204">
    <property type="entry name" value="TRANSCRIPTIONAL REGULATOR, MARR FAMILY"/>
    <property type="match status" value="1"/>
</dbReference>
<dbReference type="Proteomes" id="UP001500954">
    <property type="component" value="Unassembled WGS sequence"/>
</dbReference>
<dbReference type="PROSITE" id="PS51118">
    <property type="entry name" value="HTH_HXLR"/>
    <property type="match status" value="1"/>
</dbReference>
<evidence type="ECO:0000256" key="1">
    <source>
        <dbReference type="ARBA" id="ARBA00023015"/>
    </source>
</evidence>
<feature type="domain" description="HTH hxlR-type" evidence="4">
    <location>
        <begin position="13"/>
        <end position="117"/>
    </location>
</feature>
<name>A0ABP6WRI4_9FLAO</name>
<keyword evidence="3" id="KW-0804">Transcription</keyword>
<keyword evidence="1" id="KW-0805">Transcription regulation</keyword>
<evidence type="ECO:0000256" key="2">
    <source>
        <dbReference type="ARBA" id="ARBA00023125"/>
    </source>
</evidence>
<dbReference type="InterPro" id="IPR036390">
    <property type="entry name" value="WH_DNA-bd_sf"/>
</dbReference>